<evidence type="ECO:0000256" key="6">
    <source>
        <dbReference type="ARBA" id="ARBA00023163"/>
    </source>
</evidence>
<organism evidence="13 14">
    <name type="scientific">Canis lupus familiaris</name>
    <name type="common">Dog</name>
    <name type="synonym">Canis familiaris</name>
    <dbReference type="NCBI Taxonomy" id="9615"/>
    <lineage>
        <taxon>Eukaryota</taxon>
        <taxon>Metazoa</taxon>
        <taxon>Chordata</taxon>
        <taxon>Craniata</taxon>
        <taxon>Vertebrata</taxon>
        <taxon>Euteleostomi</taxon>
        <taxon>Mammalia</taxon>
        <taxon>Eutheria</taxon>
        <taxon>Laurasiatheria</taxon>
        <taxon>Carnivora</taxon>
        <taxon>Caniformia</taxon>
        <taxon>Canidae</taxon>
        <taxon>Canis</taxon>
    </lineage>
</organism>
<sequence length="1199" mass="133041">MGVRGLQGFVGSTCPHICTVVNFKELAEHHRNQHPGCTPTIVVDAMCCLRYWYTPESWICGGQWREYFSSLRDFVKTFTTVGIKLIFFFDGMVEQEKRDEWVKRRLKNNREISRIFHYIKSHKEQPGRNMFFIPSGLAIFTRFALKALGQETLCSLQEADYEVASYGFQNNCLGILGEDTDYLIYDTCPYFSIGDLCLESLSTVMLCRKKLCESLNINVADLPLLACLLGNDIIPEGMFESFRYKCLSSYTSVKENFDKKGNIILAVADHISKVLHSHQGEKKLEDMLPLGPNKALFYKGVASYLLPGQKSPWFFQKPKSLISLGKQVVSMSSDPECKQGVPMCIDYGSQQGLPMCTDPESNQGFTDPESNQGFPMCTPPKSNQGIPMCTPPESKQAVPMCTDPESKQEVPMCTDPESKQEVPMCTDPESKQEVPMCTEPESKQEVPMCTPPESRQGVPMCTDPESRQGVPVCTDPESRQGVPMCTDPESRQGVSMCTDPESKQGVPMYTDPEFKQGIPMYTDPEFKQGVPMCTDSKSKQGIPIYIDPESKQGVPMCTDPEIKQKLPPGADPEFKLEALMCTNPAIKEDLVNMEPEVKQVTLVSDPDILKVARADHVQAESYLVYNIMSSGEIECSNTLEDALDQALPSQAFVYRPVRQRVYSLLLGDGGDGAGTCPTVKEWFVYSGNPLRHPDLVRPLQMNIPGGTPNLKLLWLNQEPGTQARRVEALLGCFDLSSSREELQAVENPFRALCCLLTYLFVQVDTLCLEDLHAFIAQALCLQGKSTVQLVDLQLDYIDSRAVQLGSLLVRGLTTLVLVNSACGFPWRTSDFMPWNVFDGKLFHQKYLQSEKGYAVEALVEHNRSRLTRFHALKSVVCKACAKENRRIVSRQHWRSHQPGRWGRQGSGSHRTSSGCSRADPGQHWRDSGPGGPTDARLREEDTAAGQGRPRKAGRQAEPRASKTVPALPRRTAVWTIPPSDRQLTWTPVQRARNDGPVSAGPRQLLGAAAWPGLARLPSDPVSSSRCPCVPCASFSKLFSGRSRQALGKVLGAVGAQHRGLFLVQVARKCRLGNGHDGWQYCLCQGRSEIWSKRRRPGGLCKTGTRGPISRAHVCARRRRPACRQCPRLCSPFVLMLTCDSRLWSLPRISGSSAVAATVETRSFVLPSACTSVSVLPRERPPAAREGQPPLPGPGTRVST</sequence>
<accession>A0A8C0RI83</accession>
<evidence type="ECO:0000256" key="1">
    <source>
        <dbReference type="ARBA" id="ARBA00004123"/>
    </source>
</evidence>
<dbReference type="SUPFAM" id="SSF88723">
    <property type="entry name" value="PIN domain-like"/>
    <property type="match status" value="1"/>
</dbReference>
<dbReference type="Gene3D" id="3.40.50.1010">
    <property type="entry name" value="5'-nuclease"/>
    <property type="match status" value="1"/>
</dbReference>
<evidence type="ECO:0000313" key="13">
    <source>
        <dbReference type="Ensembl" id="ENSCAFP00030019272.1"/>
    </source>
</evidence>
<keyword evidence="6" id="KW-0804">Transcription</keyword>
<feature type="region of interest" description="Disordered" evidence="12">
    <location>
        <begin position="409"/>
        <end position="507"/>
    </location>
</feature>
<dbReference type="PANTHER" id="PTHR15976">
    <property type="entry name" value="CONSTITUTIVE COACTIVATOR OF PEROXISOME PROLIFERATOR-ACTIVATED RECEPTOR GAMMA"/>
    <property type="match status" value="1"/>
</dbReference>
<evidence type="ECO:0000256" key="5">
    <source>
        <dbReference type="ARBA" id="ARBA00023159"/>
    </source>
</evidence>
<keyword evidence="3" id="KW-0221">Differentiation</keyword>
<feature type="compositionally biased region" description="Polar residues" evidence="12">
    <location>
        <begin position="906"/>
        <end position="915"/>
    </location>
</feature>
<reference evidence="13" key="2">
    <citation type="submission" date="2025-08" db="UniProtKB">
        <authorList>
            <consortium name="Ensembl"/>
        </authorList>
    </citation>
    <scope>IDENTIFICATION</scope>
</reference>
<keyword evidence="4" id="KW-0805">Transcription regulation</keyword>
<evidence type="ECO:0000256" key="8">
    <source>
        <dbReference type="ARBA" id="ARBA00057492"/>
    </source>
</evidence>
<evidence type="ECO:0000256" key="2">
    <source>
        <dbReference type="ARBA" id="ARBA00009495"/>
    </source>
</evidence>
<dbReference type="FunFam" id="3.40.50.1010:FF:000013">
    <property type="entry name" value="Constitutive coactivator of peroxisome proliferator-activated receptor gamma"/>
    <property type="match status" value="1"/>
</dbReference>
<evidence type="ECO:0000256" key="9">
    <source>
        <dbReference type="ARBA" id="ARBA00065429"/>
    </source>
</evidence>
<evidence type="ECO:0000256" key="7">
    <source>
        <dbReference type="ARBA" id="ARBA00023242"/>
    </source>
</evidence>
<keyword evidence="7" id="KW-0539">Nucleus</keyword>
<dbReference type="PANTHER" id="PTHR15976:SF17">
    <property type="entry name" value="CONSTITUTIVE COACTIVATOR OF PEROXISOME PROLIFERATOR-ACTIVATED RECEPTOR GAMMA"/>
    <property type="match status" value="1"/>
</dbReference>
<protein>
    <recommendedName>
        <fullName evidence="10">Constitutive coactivator of peroxisome proliferator-activated receptor gamma</fullName>
    </recommendedName>
    <alternativeName>
        <fullName evidence="11">Protein FAM120B</fullName>
    </alternativeName>
</protein>
<dbReference type="AlphaFoldDB" id="A0A8C0RI83"/>
<feature type="region of interest" description="Disordered" evidence="12">
    <location>
        <begin position="890"/>
        <end position="966"/>
    </location>
</feature>
<evidence type="ECO:0000256" key="4">
    <source>
        <dbReference type="ARBA" id="ARBA00023015"/>
    </source>
</evidence>
<dbReference type="InterPro" id="IPR029060">
    <property type="entry name" value="PIN-like_dom_sf"/>
</dbReference>
<comment type="subcellular location">
    <subcellularLocation>
        <location evidence="1">Nucleus</location>
    </subcellularLocation>
</comment>
<dbReference type="Ensembl" id="ENSCAFT00030022095.1">
    <property type="protein sequence ID" value="ENSCAFP00030019272.1"/>
    <property type="gene ID" value="ENSCAFG00030011744.1"/>
</dbReference>
<dbReference type="GO" id="GO:0005634">
    <property type="term" value="C:nucleus"/>
    <property type="evidence" value="ECO:0007669"/>
    <property type="project" value="UniProtKB-SubCell"/>
</dbReference>
<evidence type="ECO:0000256" key="10">
    <source>
        <dbReference type="ARBA" id="ARBA00067859"/>
    </source>
</evidence>
<feature type="region of interest" description="Disordered" evidence="12">
    <location>
        <begin position="1175"/>
        <end position="1199"/>
    </location>
</feature>
<comment type="function">
    <text evidence="8">Functions as a transactivator of PPARG and ESR1. Functions in adipogenesis through PPARG activation.</text>
</comment>
<evidence type="ECO:0000256" key="11">
    <source>
        <dbReference type="ARBA" id="ARBA00081567"/>
    </source>
</evidence>
<evidence type="ECO:0000256" key="12">
    <source>
        <dbReference type="SAM" id="MobiDB-lite"/>
    </source>
</evidence>
<proteinExistence type="inferred from homology"/>
<dbReference type="InterPro" id="IPR026784">
    <property type="entry name" value="Coact_PPARg"/>
</dbReference>
<dbReference type="GO" id="GO:0030154">
    <property type="term" value="P:cell differentiation"/>
    <property type="evidence" value="ECO:0007669"/>
    <property type="project" value="UniProtKB-KW"/>
</dbReference>
<comment type="subunit">
    <text evidence="9">Interacts with ESR1 and RXRA. Interacts with PPARG; in a ligand-independent manner.</text>
</comment>
<keyword evidence="5" id="KW-0010">Activator</keyword>
<comment type="similarity">
    <text evidence="2">Belongs to the constitutive coactivator of PPAR-gamma family.</text>
</comment>
<evidence type="ECO:0000313" key="14">
    <source>
        <dbReference type="Proteomes" id="UP000694429"/>
    </source>
</evidence>
<dbReference type="Proteomes" id="UP000694429">
    <property type="component" value="Chromosome 12"/>
</dbReference>
<reference evidence="13" key="1">
    <citation type="submission" date="2019-03" db="EMBL/GenBank/DDBJ databases">
        <authorList>
            <person name="Warren W.C."/>
            <person name="Johnson G.S."/>
        </authorList>
    </citation>
    <scope>NUCLEOTIDE SEQUENCE [LARGE SCALE GENOMIC DNA]</scope>
    <source>
        <strain evidence="13">Basenji</strain>
    </source>
</reference>
<evidence type="ECO:0000256" key="3">
    <source>
        <dbReference type="ARBA" id="ARBA00022782"/>
    </source>
</evidence>
<dbReference type="CDD" id="cd18672">
    <property type="entry name" value="PIN_FAM120B-like"/>
    <property type="match status" value="1"/>
</dbReference>
<name>A0A8C0RI83_CANLF</name>